<dbReference type="GO" id="GO:0000981">
    <property type="term" value="F:DNA-binding transcription factor activity, RNA polymerase II-specific"/>
    <property type="evidence" value="ECO:0007669"/>
    <property type="project" value="InterPro"/>
</dbReference>
<dbReference type="GO" id="GO:0003677">
    <property type="term" value="F:DNA binding"/>
    <property type="evidence" value="ECO:0007669"/>
    <property type="project" value="UniProtKB-KW"/>
</dbReference>
<keyword evidence="9" id="KW-1185">Reference proteome</keyword>
<evidence type="ECO:0000256" key="2">
    <source>
        <dbReference type="ARBA" id="ARBA00022833"/>
    </source>
</evidence>
<keyword evidence="2" id="KW-0862">Zinc</keyword>
<dbReference type="GO" id="GO:0008270">
    <property type="term" value="F:zinc ion binding"/>
    <property type="evidence" value="ECO:0007669"/>
    <property type="project" value="InterPro"/>
</dbReference>
<dbReference type="CDD" id="cd00067">
    <property type="entry name" value="GAL4"/>
    <property type="match status" value="1"/>
</dbReference>
<dbReference type="PANTHER" id="PTHR36206">
    <property type="entry name" value="ASPERCRYPTIN BIOSYNTHESIS CLUSTER-SPECIFIC TRANSCRIPTION REGULATOR ATNN-RELATED"/>
    <property type="match status" value="1"/>
</dbReference>
<evidence type="ECO:0000259" key="7">
    <source>
        <dbReference type="PROSITE" id="PS50048"/>
    </source>
</evidence>
<comment type="caution">
    <text evidence="8">The sequence shown here is derived from an EMBL/GenBank/DDBJ whole genome shotgun (WGS) entry which is preliminary data.</text>
</comment>
<evidence type="ECO:0000256" key="6">
    <source>
        <dbReference type="ARBA" id="ARBA00023242"/>
    </source>
</evidence>
<evidence type="ECO:0000313" key="9">
    <source>
        <dbReference type="Proteomes" id="UP001172102"/>
    </source>
</evidence>
<evidence type="ECO:0000256" key="4">
    <source>
        <dbReference type="ARBA" id="ARBA00023125"/>
    </source>
</evidence>
<accession>A0AA40BCW1</accession>
<dbReference type="AlphaFoldDB" id="A0AA40BCW1"/>
<organism evidence="8 9">
    <name type="scientific">Lasiosphaeris hirsuta</name>
    <dbReference type="NCBI Taxonomy" id="260670"/>
    <lineage>
        <taxon>Eukaryota</taxon>
        <taxon>Fungi</taxon>
        <taxon>Dikarya</taxon>
        <taxon>Ascomycota</taxon>
        <taxon>Pezizomycotina</taxon>
        <taxon>Sordariomycetes</taxon>
        <taxon>Sordariomycetidae</taxon>
        <taxon>Sordariales</taxon>
        <taxon>Lasiosphaeriaceae</taxon>
        <taxon>Lasiosphaeris</taxon>
    </lineage>
</organism>
<evidence type="ECO:0000256" key="3">
    <source>
        <dbReference type="ARBA" id="ARBA00023015"/>
    </source>
</evidence>
<dbReference type="PROSITE" id="PS00463">
    <property type="entry name" value="ZN2_CY6_FUNGAL_1"/>
    <property type="match status" value="1"/>
</dbReference>
<keyword evidence="4" id="KW-0238">DNA-binding</keyword>
<gene>
    <name evidence="8" type="ORF">B0H67DRAFT_679479</name>
</gene>
<name>A0AA40BCW1_9PEZI</name>
<dbReference type="EMBL" id="JAUKUA010000001">
    <property type="protein sequence ID" value="KAK0731942.1"/>
    <property type="molecule type" value="Genomic_DNA"/>
</dbReference>
<dbReference type="Pfam" id="PF11951">
    <property type="entry name" value="Fungal_trans_2"/>
    <property type="match status" value="1"/>
</dbReference>
<evidence type="ECO:0000256" key="5">
    <source>
        <dbReference type="ARBA" id="ARBA00023163"/>
    </source>
</evidence>
<dbReference type="InterPro" id="IPR052360">
    <property type="entry name" value="Transcr_Regulatory_Proteins"/>
</dbReference>
<sequence>MPVLFAPNTDSLRAARPMSSMELSRTAAPPRRCTPKTTTGCITCKIRRVKCDEARPSCTRCVSTGRKCDGYVRQPYATVLSAGVKLHVSVPEYRALDFFHRHVAAAIAGTLDLEAFWTRTVHQASQSEPAVRHAIVAISSLYERFGTEQASKTNAFAIQHYNRAITELVRATPDESVLLAACVLMVCVELLLGNVPAAIVHCRHGVAILNRSSVLPSTRRQLLPIFCRLSIPPHFFGHSPSTFPLLKGLDLPDVAFAADPYPDPVRLRAALEILSYRAARLLRTGAECRRSGIPIPPAALREQRRLSVSLTHWAAAFDGFRATTATGRSGAWIVLALDLKQLLVAVWVDCALAPDEATYDRHLDAFRTIVRLAALAPATDTSPDCPQQPRRPRFTFEMGMLPVLSFVSVKCRCLRTRVAALRLMRARSAARENVWDADVAFRIGRRVVLLENGVDVGEMDLEGFEGVADEVLWEGPDVTRIPDVEMESVFEVDADGAGWRSVSLFAMGDKDKVLLVRERVSV</sequence>
<dbReference type="SMART" id="SM00066">
    <property type="entry name" value="GAL4"/>
    <property type="match status" value="1"/>
</dbReference>
<keyword evidence="1" id="KW-0479">Metal-binding</keyword>
<keyword evidence="5" id="KW-0804">Transcription</keyword>
<dbReference type="Proteomes" id="UP001172102">
    <property type="component" value="Unassembled WGS sequence"/>
</dbReference>
<evidence type="ECO:0000313" key="8">
    <source>
        <dbReference type="EMBL" id="KAK0731942.1"/>
    </source>
</evidence>
<dbReference type="SUPFAM" id="SSF57701">
    <property type="entry name" value="Zn2/Cys6 DNA-binding domain"/>
    <property type="match status" value="1"/>
</dbReference>
<proteinExistence type="predicted"/>
<dbReference type="InterPro" id="IPR021858">
    <property type="entry name" value="Fun_TF"/>
</dbReference>
<keyword evidence="6" id="KW-0539">Nucleus</keyword>
<dbReference type="Pfam" id="PF00172">
    <property type="entry name" value="Zn_clus"/>
    <property type="match status" value="1"/>
</dbReference>
<dbReference type="InterPro" id="IPR036864">
    <property type="entry name" value="Zn2-C6_fun-type_DNA-bd_sf"/>
</dbReference>
<keyword evidence="3" id="KW-0805">Transcription regulation</keyword>
<evidence type="ECO:0000256" key="1">
    <source>
        <dbReference type="ARBA" id="ARBA00022723"/>
    </source>
</evidence>
<dbReference type="InterPro" id="IPR001138">
    <property type="entry name" value="Zn2Cys6_DnaBD"/>
</dbReference>
<dbReference type="Gene3D" id="4.10.240.10">
    <property type="entry name" value="Zn(2)-C6 fungal-type DNA-binding domain"/>
    <property type="match status" value="1"/>
</dbReference>
<reference evidence="8" key="1">
    <citation type="submission" date="2023-06" db="EMBL/GenBank/DDBJ databases">
        <title>Genome-scale phylogeny and comparative genomics of the fungal order Sordariales.</title>
        <authorList>
            <consortium name="Lawrence Berkeley National Laboratory"/>
            <person name="Hensen N."/>
            <person name="Bonometti L."/>
            <person name="Westerberg I."/>
            <person name="Brannstrom I.O."/>
            <person name="Guillou S."/>
            <person name="Cros-Aarteil S."/>
            <person name="Calhoun S."/>
            <person name="Haridas S."/>
            <person name="Kuo A."/>
            <person name="Mondo S."/>
            <person name="Pangilinan J."/>
            <person name="Riley R."/>
            <person name="Labutti K."/>
            <person name="Andreopoulos B."/>
            <person name="Lipzen A."/>
            <person name="Chen C."/>
            <person name="Yanf M."/>
            <person name="Daum C."/>
            <person name="Ng V."/>
            <person name="Clum A."/>
            <person name="Steindorff A."/>
            <person name="Ohm R."/>
            <person name="Martin F."/>
            <person name="Silar P."/>
            <person name="Natvig D."/>
            <person name="Lalanne C."/>
            <person name="Gautier V."/>
            <person name="Ament-Velasquez S.L."/>
            <person name="Kruys A."/>
            <person name="Hutchinson M.I."/>
            <person name="Powell A.J."/>
            <person name="Barry K."/>
            <person name="Miller A.N."/>
            <person name="Grigoriev I.V."/>
            <person name="Debuchy R."/>
            <person name="Gladieux P."/>
            <person name="Thoren M.H."/>
            <person name="Johannesson H."/>
        </authorList>
    </citation>
    <scope>NUCLEOTIDE SEQUENCE</scope>
    <source>
        <strain evidence="8">SMH4607-1</strain>
    </source>
</reference>
<protein>
    <recommendedName>
        <fullName evidence="7">Zn(2)-C6 fungal-type domain-containing protein</fullName>
    </recommendedName>
</protein>
<dbReference type="PROSITE" id="PS50048">
    <property type="entry name" value="ZN2_CY6_FUNGAL_2"/>
    <property type="match status" value="1"/>
</dbReference>
<dbReference type="PANTHER" id="PTHR36206:SF16">
    <property type="entry name" value="TRANSCRIPTION FACTOR DOMAIN-CONTAINING PROTEIN-RELATED"/>
    <property type="match status" value="1"/>
</dbReference>
<feature type="domain" description="Zn(2)-C6 fungal-type" evidence="7">
    <location>
        <begin position="40"/>
        <end position="68"/>
    </location>
</feature>